<comment type="caution">
    <text evidence="2">The sequence shown here is derived from an EMBL/GenBank/DDBJ whole genome shotgun (WGS) entry which is preliminary data.</text>
</comment>
<organism evidence="2">
    <name type="scientific">freshwater metagenome</name>
    <dbReference type="NCBI Taxonomy" id="449393"/>
    <lineage>
        <taxon>unclassified sequences</taxon>
        <taxon>metagenomes</taxon>
        <taxon>ecological metagenomes</taxon>
    </lineage>
</organism>
<evidence type="ECO:0000259" key="1">
    <source>
        <dbReference type="Pfam" id="PF20376"/>
    </source>
</evidence>
<dbReference type="Pfam" id="PF20376">
    <property type="entry name" value="DUF6671"/>
    <property type="match status" value="1"/>
</dbReference>
<dbReference type="EMBL" id="JNSL01000024">
    <property type="protein sequence ID" value="KGA20114.1"/>
    <property type="molecule type" value="Genomic_DNA"/>
</dbReference>
<name>A0A094QD56_9ZZZZ</name>
<reference evidence="2" key="1">
    <citation type="submission" date="2014-06" db="EMBL/GenBank/DDBJ databases">
        <title>Key roles for freshwater Actinobacteria revealed by deep metagenomic sequencing.</title>
        <authorList>
            <person name="Ghai R."/>
            <person name="Mizuno C.M."/>
            <person name="Picazo A."/>
            <person name="Camacho A."/>
            <person name="Rodriguez-Valera F."/>
        </authorList>
    </citation>
    <scope>NUCLEOTIDE SEQUENCE</scope>
</reference>
<dbReference type="InterPro" id="IPR046612">
    <property type="entry name" value="DUF6671"/>
</dbReference>
<accession>A0A094QD56</accession>
<dbReference type="AlphaFoldDB" id="A0A094QD56"/>
<protein>
    <recommendedName>
        <fullName evidence="1">DUF6671 domain-containing protein</fullName>
    </recommendedName>
</protein>
<gene>
    <name evidence="2" type="ORF">GM51_5680</name>
</gene>
<sequence length="282" mass="30754">MTAHPYAGKRIVLTSKHEKLKLIKLAFDQYLGCDLFEENLDTDQLGTFSGEIERNAPPRETAILKARLGMNSTGLKLGVASEGSVSPDPVIPFVNSNIEHLVLVDDENQIVISEVYSSFDITVATITATPNQDITEFLQSADFPNHGLIVRPNAEKKNDCIKGIKDLDSLNSAIALSSKISADGLVVIESDLRAHFSPSRQKNIAIVAKQLALRASRLCPSCQMPGWGRSGYEKGLKCSTCKLENPDAIRQAKISCDCCNHTQLGQILAKELDPANCQFCNP</sequence>
<proteinExistence type="predicted"/>
<evidence type="ECO:0000313" key="2">
    <source>
        <dbReference type="EMBL" id="KGA20114.1"/>
    </source>
</evidence>
<feature type="domain" description="DUF6671" evidence="1">
    <location>
        <begin position="65"/>
        <end position="282"/>
    </location>
</feature>